<comment type="caution">
    <text evidence="1">The sequence shown here is derived from an EMBL/GenBank/DDBJ whole genome shotgun (WGS) entry which is preliminary data.</text>
</comment>
<reference evidence="2" key="1">
    <citation type="journal article" date="2019" name="Int. J. Syst. Evol. Microbiol.">
        <title>The Global Catalogue of Microorganisms (GCM) 10K type strain sequencing project: providing services to taxonomists for standard genome sequencing and annotation.</title>
        <authorList>
            <consortium name="The Broad Institute Genomics Platform"/>
            <consortium name="The Broad Institute Genome Sequencing Center for Infectious Disease"/>
            <person name="Wu L."/>
            <person name="Ma J."/>
        </authorList>
    </citation>
    <scope>NUCLEOTIDE SEQUENCE [LARGE SCALE GENOMIC DNA]</scope>
    <source>
        <strain evidence="2">CCUG 61889</strain>
    </source>
</reference>
<keyword evidence="2" id="KW-1185">Reference proteome</keyword>
<dbReference type="Proteomes" id="UP001595752">
    <property type="component" value="Unassembled WGS sequence"/>
</dbReference>
<proteinExistence type="predicted"/>
<evidence type="ECO:0000313" key="1">
    <source>
        <dbReference type="EMBL" id="MFC3884447.1"/>
    </source>
</evidence>
<dbReference type="EMBL" id="JBHRZT010000052">
    <property type="protein sequence ID" value="MFC3884447.1"/>
    <property type="molecule type" value="Genomic_DNA"/>
</dbReference>
<sequence>MGYILPIHHEQYTQYANRTVPVKHQYQKFSSVMKTKIESKLNSPHTPFDFARDHGVKVEKTLSKRKAYTREKVEEMFAQLTGKGRLINETI</sequence>
<name>A0ABV8B2H2_9BACI</name>
<protein>
    <recommendedName>
        <fullName evidence="3">Transposase</fullName>
    </recommendedName>
</protein>
<evidence type="ECO:0000313" key="2">
    <source>
        <dbReference type="Proteomes" id="UP001595752"/>
    </source>
</evidence>
<gene>
    <name evidence="1" type="ORF">ACFOU2_13405</name>
</gene>
<organism evidence="1 2">
    <name type="scientific">Bacillus songklensis</name>
    <dbReference type="NCBI Taxonomy" id="1069116"/>
    <lineage>
        <taxon>Bacteria</taxon>
        <taxon>Bacillati</taxon>
        <taxon>Bacillota</taxon>
        <taxon>Bacilli</taxon>
        <taxon>Bacillales</taxon>
        <taxon>Bacillaceae</taxon>
        <taxon>Bacillus</taxon>
    </lineage>
</organism>
<accession>A0ABV8B2H2</accession>
<evidence type="ECO:0008006" key="3">
    <source>
        <dbReference type="Google" id="ProtNLM"/>
    </source>
</evidence>
<dbReference type="RefSeq" id="WP_377915895.1">
    <property type="nucleotide sequence ID" value="NZ_JBHRZT010000052.1"/>
</dbReference>